<name>A0A6P3AN89_9BURK</name>
<accession>A0A6P3AN89</accession>
<reference evidence="1 2" key="1">
    <citation type="submission" date="2019-09" db="EMBL/GenBank/DDBJ databases">
        <authorList>
            <person name="Depoorter E."/>
        </authorList>
    </citation>
    <scope>NUCLEOTIDE SEQUENCE [LARGE SCALE GENOMIC DNA]</scope>
    <source>
        <strain evidence="1">R-71033</strain>
    </source>
</reference>
<evidence type="ECO:0000313" key="2">
    <source>
        <dbReference type="Proteomes" id="UP000494109"/>
    </source>
</evidence>
<sequence length="113" mass="12777">MEHACHSQPLMGVVKRPHTKLLHGRQLLAITADGRPHFYSPDGTLLAAPECDMKPWIWTPTVKENQLLAFDGEGMDARVIWIALSDYSFIETGETRADCLNMFREGLKGWLPK</sequence>
<protein>
    <submittedName>
        <fullName evidence="1">Uncharacterized protein</fullName>
    </submittedName>
</protein>
<gene>
    <name evidence="1" type="ORF">BCO71033_04818</name>
</gene>
<proteinExistence type="predicted"/>
<organism evidence="1 2">
    <name type="scientific">Burkholderia contaminans</name>
    <dbReference type="NCBI Taxonomy" id="488447"/>
    <lineage>
        <taxon>Bacteria</taxon>
        <taxon>Pseudomonadati</taxon>
        <taxon>Pseudomonadota</taxon>
        <taxon>Betaproteobacteria</taxon>
        <taxon>Burkholderiales</taxon>
        <taxon>Burkholderiaceae</taxon>
        <taxon>Burkholderia</taxon>
        <taxon>Burkholderia cepacia complex</taxon>
    </lineage>
</organism>
<evidence type="ECO:0000313" key="1">
    <source>
        <dbReference type="EMBL" id="VWD44139.1"/>
    </source>
</evidence>
<dbReference type="AlphaFoldDB" id="A0A6P3AN89"/>
<dbReference type="Proteomes" id="UP000494109">
    <property type="component" value="Unassembled WGS sequence"/>
</dbReference>
<dbReference type="EMBL" id="CABVQS010000022">
    <property type="protein sequence ID" value="VWD44139.1"/>
    <property type="molecule type" value="Genomic_DNA"/>
</dbReference>